<keyword evidence="3" id="KW-1185">Reference proteome</keyword>
<gene>
    <name evidence="2" type="ORF">ACFQ2V_07330</name>
</gene>
<accession>A0ABW3MVY5</accession>
<dbReference type="EMBL" id="JBHTKH010000003">
    <property type="protein sequence ID" value="MFD1054112.1"/>
    <property type="molecule type" value="Genomic_DNA"/>
</dbReference>
<feature type="compositionally biased region" description="Low complexity" evidence="1">
    <location>
        <begin position="350"/>
        <end position="361"/>
    </location>
</feature>
<proteinExistence type="predicted"/>
<dbReference type="Proteomes" id="UP001597046">
    <property type="component" value="Unassembled WGS sequence"/>
</dbReference>
<organism evidence="2 3">
    <name type="scientific">Terrabacter terrigena</name>
    <dbReference type="NCBI Taxonomy" id="574718"/>
    <lineage>
        <taxon>Bacteria</taxon>
        <taxon>Bacillati</taxon>
        <taxon>Actinomycetota</taxon>
        <taxon>Actinomycetes</taxon>
        <taxon>Micrococcales</taxon>
        <taxon>Intrasporangiaceae</taxon>
        <taxon>Terrabacter</taxon>
    </lineage>
</organism>
<evidence type="ECO:0008006" key="4">
    <source>
        <dbReference type="Google" id="ProtNLM"/>
    </source>
</evidence>
<dbReference type="RefSeq" id="WP_386052004.1">
    <property type="nucleotide sequence ID" value="NZ_JBHTKH010000003.1"/>
</dbReference>
<protein>
    <recommendedName>
        <fullName evidence="4">DUF3800 domain-containing protein</fullName>
    </recommendedName>
</protein>
<evidence type="ECO:0000313" key="3">
    <source>
        <dbReference type="Proteomes" id="UP001597046"/>
    </source>
</evidence>
<evidence type="ECO:0000256" key="1">
    <source>
        <dbReference type="SAM" id="MobiDB-lite"/>
    </source>
</evidence>
<reference evidence="3" key="1">
    <citation type="journal article" date="2019" name="Int. J. Syst. Evol. Microbiol.">
        <title>The Global Catalogue of Microorganisms (GCM) 10K type strain sequencing project: providing services to taxonomists for standard genome sequencing and annotation.</title>
        <authorList>
            <consortium name="The Broad Institute Genomics Platform"/>
            <consortium name="The Broad Institute Genome Sequencing Center for Infectious Disease"/>
            <person name="Wu L."/>
            <person name="Ma J."/>
        </authorList>
    </citation>
    <scope>NUCLEOTIDE SEQUENCE [LARGE SCALE GENOMIC DNA]</scope>
    <source>
        <strain evidence="3">CCUG 57508</strain>
    </source>
</reference>
<comment type="caution">
    <text evidence="2">The sequence shown here is derived from an EMBL/GenBank/DDBJ whole genome shotgun (WGS) entry which is preliminary data.</text>
</comment>
<evidence type="ECO:0000313" key="2">
    <source>
        <dbReference type="EMBL" id="MFD1054112.1"/>
    </source>
</evidence>
<name>A0ABW3MVY5_9MICO</name>
<sequence length="382" mass="41227">MDPHPRLPLQGGLPPLETAGSPVLPVIEIACDESGFSGSNLLDAATPVFTHASVDLGLDEAAALVEELRSGFHWPRGEFKSGQLLRGPRARDVWEPLLAALTDRAHVQVVDKEFFLVTRVVDLLLAEPTYAAGTRLSQHLRPAALALYRAGRRRGADWDAFLTAFVELVRPKRRRQPGRRVVDAFFRARDTLAAGLDDEAGTVLASLTRTRTRAVLARLDLYDAAIPPPLEPMLPALAETVLFWSGNHRQVRVVHDEQSALTATRLRRLQRVLAQGRGPAAGWGGPEDPLEEQVSPLAGLVTVDSRDDPRVQVADILAGIARRSLDIGPDSLLSPFLSPTSLRDPERRAPLPAAAPVRQAADGSPARPGHPARATGPRASAG</sequence>
<feature type="region of interest" description="Disordered" evidence="1">
    <location>
        <begin position="336"/>
        <end position="382"/>
    </location>
</feature>